<sequence>MFDPEVQSMVTCPGCGLGFVPNLPMLDDPLQAMEESGLDLIRKIQAQEDSELFGDRVMPMDKTIQKPHQPAQGLDEGVGVTEPPILGNSLPKDPAAVTAWRQAEEARNFEKLQGSEEIEIFHNFHVILSVGLEWPVRGAQKVVAMEDTMELGAQMFFRNIVDRYPRVPEWLARRLANTNWSHAQRLGPLKPPNVIIFKTRDTENDVKVILKAPENLSEQPIDSNAVKYSSLGKVSIQEINDQDMIETSRKTSEQPHEGFRIGPFHASDTQNTFLFGL</sequence>
<proteinExistence type="predicted"/>
<accession>A0A8E2E104</accession>
<keyword evidence="2" id="KW-1185">Reference proteome</keyword>
<reference evidence="1 2" key="1">
    <citation type="journal article" date="2016" name="Nat. Commun.">
        <title>Ectomycorrhizal ecology is imprinted in the genome of the dominant symbiotic fungus Cenococcum geophilum.</title>
        <authorList>
            <consortium name="DOE Joint Genome Institute"/>
            <person name="Peter M."/>
            <person name="Kohler A."/>
            <person name="Ohm R.A."/>
            <person name="Kuo A."/>
            <person name="Krutzmann J."/>
            <person name="Morin E."/>
            <person name="Arend M."/>
            <person name="Barry K.W."/>
            <person name="Binder M."/>
            <person name="Choi C."/>
            <person name="Clum A."/>
            <person name="Copeland A."/>
            <person name="Grisel N."/>
            <person name="Haridas S."/>
            <person name="Kipfer T."/>
            <person name="LaButti K."/>
            <person name="Lindquist E."/>
            <person name="Lipzen A."/>
            <person name="Maire R."/>
            <person name="Meier B."/>
            <person name="Mihaltcheva S."/>
            <person name="Molinier V."/>
            <person name="Murat C."/>
            <person name="Poggeler S."/>
            <person name="Quandt C.A."/>
            <person name="Sperisen C."/>
            <person name="Tritt A."/>
            <person name="Tisserant E."/>
            <person name="Crous P.W."/>
            <person name="Henrissat B."/>
            <person name="Nehls U."/>
            <person name="Egli S."/>
            <person name="Spatafora J.W."/>
            <person name="Grigoriev I.V."/>
            <person name="Martin F.M."/>
        </authorList>
    </citation>
    <scope>NUCLEOTIDE SEQUENCE [LARGE SCALE GENOMIC DNA]</scope>
    <source>
        <strain evidence="1 2">CBS 459.81</strain>
    </source>
</reference>
<dbReference type="AlphaFoldDB" id="A0A8E2E104"/>
<protein>
    <submittedName>
        <fullName evidence="1">Uncharacterized protein</fullName>
    </submittedName>
</protein>
<evidence type="ECO:0000313" key="1">
    <source>
        <dbReference type="EMBL" id="OCK75366.1"/>
    </source>
</evidence>
<gene>
    <name evidence="1" type="ORF">K432DRAFT_409087</name>
</gene>
<name>A0A8E2E104_9PEZI</name>
<dbReference type="EMBL" id="KV745326">
    <property type="protein sequence ID" value="OCK75366.1"/>
    <property type="molecule type" value="Genomic_DNA"/>
</dbReference>
<organism evidence="1 2">
    <name type="scientific">Lepidopterella palustris CBS 459.81</name>
    <dbReference type="NCBI Taxonomy" id="1314670"/>
    <lineage>
        <taxon>Eukaryota</taxon>
        <taxon>Fungi</taxon>
        <taxon>Dikarya</taxon>
        <taxon>Ascomycota</taxon>
        <taxon>Pezizomycotina</taxon>
        <taxon>Dothideomycetes</taxon>
        <taxon>Pleosporomycetidae</taxon>
        <taxon>Mytilinidiales</taxon>
        <taxon>Argynnaceae</taxon>
        <taxon>Lepidopterella</taxon>
    </lineage>
</organism>
<dbReference type="OrthoDB" id="3045089at2759"/>
<evidence type="ECO:0000313" key="2">
    <source>
        <dbReference type="Proteomes" id="UP000250266"/>
    </source>
</evidence>
<dbReference type="Proteomes" id="UP000250266">
    <property type="component" value="Unassembled WGS sequence"/>
</dbReference>